<keyword evidence="4" id="KW-1185">Reference proteome</keyword>
<name>A0A5C8Z522_9GAMM</name>
<dbReference type="InterPro" id="IPR007842">
    <property type="entry name" value="HEPN_dom"/>
</dbReference>
<evidence type="ECO:0000256" key="1">
    <source>
        <dbReference type="SAM" id="Phobius"/>
    </source>
</evidence>
<feature type="transmembrane region" description="Helical" evidence="1">
    <location>
        <begin position="44"/>
        <end position="63"/>
    </location>
</feature>
<keyword evidence="1" id="KW-1133">Transmembrane helix</keyword>
<feature type="transmembrane region" description="Helical" evidence="1">
    <location>
        <begin position="112"/>
        <end position="136"/>
    </location>
</feature>
<dbReference type="EMBL" id="VKAD01000001">
    <property type="protein sequence ID" value="TXR53122.1"/>
    <property type="molecule type" value="Genomic_DNA"/>
</dbReference>
<keyword evidence="1" id="KW-0472">Membrane</keyword>
<reference evidence="3 4" key="1">
    <citation type="submission" date="2019-07" db="EMBL/GenBank/DDBJ databases">
        <title>Reinekea sp. strain SSH23 genome sequencing and assembly.</title>
        <authorList>
            <person name="Kim I."/>
        </authorList>
    </citation>
    <scope>NUCLEOTIDE SEQUENCE [LARGE SCALE GENOMIC DNA]</scope>
    <source>
        <strain evidence="3 4">SSH23</strain>
    </source>
</reference>
<dbReference type="OrthoDB" id="5905200at2"/>
<evidence type="ECO:0000259" key="2">
    <source>
        <dbReference type="Pfam" id="PF05168"/>
    </source>
</evidence>
<comment type="caution">
    <text evidence="3">The sequence shown here is derived from an EMBL/GenBank/DDBJ whole genome shotgun (WGS) entry which is preliminary data.</text>
</comment>
<evidence type="ECO:0000313" key="3">
    <source>
        <dbReference type="EMBL" id="TXR53122.1"/>
    </source>
</evidence>
<accession>A0A5C8Z522</accession>
<feature type="transmembrane region" description="Helical" evidence="1">
    <location>
        <begin position="84"/>
        <end position="106"/>
    </location>
</feature>
<organism evidence="3 4">
    <name type="scientific">Reinekea thalattae</name>
    <dbReference type="NCBI Taxonomy" id="2593301"/>
    <lineage>
        <taxon>Bacteria</taxon>
        <taxon>Pseudomonadati</taxon>
        <taxon>Pseudomonadota</taxon>
        <taxon>Gammaproteobacteria</taxon>
        <taxon>Oceanospirillales</taxon>
        <taxon>Saccharospirillaceae</taxon>
        <taxon>Reinekea</taxon>
    </lineage>
</organism>
<protein>
    <submittedName>
        <fullName evidence="3">HEPN domain-containing protein</fullName>
    </submittedName>
</protein>
<proteinExistence type="predicted"/>
<evidence type="ECO:0000313" key="4">
    <source>
        <dbReference type="Proteomes" id="UP000321764"/>
    </source>
</evidence>
<dbReference type="Proteomes" id="UP000321764">
    <property type="component" value="Unassembled WGS sequence"/>
</dbReference>
<dbReference type="AlphaFoldDB" id="A0A5C8Z522"/>
<feature type="domain" description="HEPN" evidence="2">
    <location>
        <begin position="158"/>
        <end position="261"/>
    </location>
</feature>
<gene>
    <name evidence="3" type="ORF">FME95_00660</name>
</gene>
<dbReference type="RefSeq" id="WP_147712189.1">
    <property type="nucleotide sequence ID" value="NZ_VKAD01000001.1"/>
</dbReference>
<sequence length="405" mass="45968">MDEFFKTKVGFTIGLLAAVFAFKPLVDSNSGAGFSVFNIKITIGYAYVFLTASLGLAVYFISLQFASSKHVKTFDAISDTCYSIALATPPVFLAFWLITITFSYIGSYVSQISVYVVNFLAGVLSSILAGVIYSLLQKSIKTNFLKTEKQQERKEDIESLAKAKELINIGMYDLSFLESSKIVESALRRLLVVRGISIKKGSMIDLVHLSEKHRILSSEEIKFINEIRRKRNESVHSIHAVDKTSADRVLQISRELISKLDEVTQSSGYEWLKNNREKVIQQFKEGDLQKSRHALSMLKEAWKNRDGAAWLHMSDFFEVALTSNPELIVTMFEYDEELLDSWLERAGIQLFTDFLGGEKDRLIGVRFEIISQLNKYINSTNKKNRIKIANKILSTIEESEVREVD</sequence>
<keyword evidence="1" id="KW-0812">Transmembrane</keyword>
<dbReference type="Pfam" id="PF05168">
    <property type="entry name" value="HEPN"/>
    <property type="match status" value="1"/>
</dbReference>